<dbReference type="Pfam" id="PF06101">
    <property type="entry name" value="Vps62"/>
    <property type="match status" value="1"/>
</dbReference>
<dbReference type="InParanoid" id="A0A1S3H2W3"/>
<keyword evidence="1" id="KW-0732">Signal</keyword>
<organism evidence="2 3">
    <name type="scientific">Lingula anatina</name>
    <name type="common">Brachiopod</name>
    <name type="synonym">Lingula unguis</name>
    <dbReference type="NCBI Taxonomy" id="7574"/>
    <lineage>
        <taxon>Eukaryota</taxon>
        <taxon>Metazoa</taxon>
        <taxon>Spiralia</taxon>
        <taxon>Lophotrochozoa</taxon>
        <taxon>Brachiopoda</taxon>
        <taxon>Linguliformea</taxon>
        <taxon>Lingulata</taxon>
        <taxon>Lingulida</taxon>
        <taxon>Linguloidea</taxon>
        <taxon>Lingulidae</taxon>
        <taxon>Lingula</taxon>
    </lineage>
</organism>
<dbReference type="Proteomes" id="UP000085678">
    <property type="component" value="Unplaced"/>
</dbReference>
<dbReference type="KEGG" id="lak:106151565"/>
<accession>A0A1S3H2W3</accession>
<evidence type="ECO:0000313" key="2">
    <source>
        <dbReference type="Proteomes" id="UP000085678"/>
    </source>
</evidence>
<feature type="signal peptide" evidence="1">
    <location>
        <begin position="1"/>
        <end position="23"/>
    </location>
</feature>
<dbReference type="GeneID" id="106151565"/>
<reference evidence="3" key="1">
    <citation type="submission" date="2025-08" db="UniProtKB">
        <authorList>
            <consortium name="RefSeq"/>
        </authorList>
    </citation>
    <scope>IDENTIFICATION</scope>
    <source>
        <tissue evidence="3">Gonads</tissue>
    </source>
</reference>
<name>A0A1S3H2W3_LINAN</name>
<sequence>MVAAGRWCLLLVVVMLHSSPSNGWLGNFGFNFKKLIDLNIGKLLNQCKNKQATGLNGRSHADIVAAAKLWAPVVRLAVGEEWKPSSVDYFLQHVNLRGGSPTSVTPSTLPTCNSNCYLETKTHLSCPSCREPVVFKGQDPASAPAYAIYEDKGNVVEITYWFFFPYNRGKRACVGLYFDNVCPCVKAWGHCLCPRLNGCAGGYSTFGNHVGDWEHVKIKFNNNKIYSVYLSIHDSEITNQYGGEFLWNGNEFRRGNRAVYTTDCTHAQVYAAKGSHGIWPNTGEHVYKKLFNGDKLKDHCSAGTAWHIANNLKIVKMAAKGQFTGEFNFLNFKGRWGNRERNCPKIIGQCVLENGPGGPPK</sequence>
<dbReference type="InterPro" id="IPR009291">
    <property type="entry name" value="Vps62"/>
</dbReference>
<protein>
    <submittedName>
        <fullName evidence="3">Vacuolar protein sorting-associated protein TDA6</fullName>
    </submittedName>
</protein>
<keyword evidence="2" id="KW-1185">Reference proteome</keyword>
<gene>
    <name evidence="3" type="primary">LOC106151565</name>
</gene>
<feature type="chain" id="PRO_5010302685" evidence="1">
    <location>
        <begin position="24"/>
        <end position="361"/>
    </location>
</feature>
<dbReference type="AlphaFoldDB" id="A0A1S3H2W3"/>
<dbReference type="PANTHER" id="PTHR48174">
    <property type="entry name" value="DUF946 FAMILY PROTEIN"/>
    <property type="match status" value="1"/>
</dbReference>
<evidence type="ECO:0000256" key="1">
    <source>
        <dbReference type="SAM" id="SignalP"/>
    </source>
</evidence>
<proteinExistence type="predicted"/>
<dbReference type="OrthoDB" id="188042at2759"/>
<evidence type="ECO:0000313" key="3">
    <source>
        <dbReference type="RefSeq" id="XP_013380353.1"/>
    </source>
</evidence>
<dbReference type="RefSeq" id="XP_013380353.1">
    <property type="nucleotide sequence ID" value="XM_013524899.1"/>
</dbReference>
<dbReference type="PANTHER" id="PTHR48174:SF5">
    <property type="entry name" value="VACUOLAR PROTEIN SORTING-ASSOCIATED PROTEIN 62"/>
    <property type="match status" value="1"/>
</dbReference>